<dbReference type="InterPro" id="IPR019133">
    <property type="entry name" value="MIC60"/>
</dbReference>
<keyword evidence="2 7" id="KW-0812">Transmembrane</keyword>
<dbReference type="AlphaFoldDB" id="A0A347UL54"/>
<keyword evidence="4 7" id="KW-0472">Membrane</keyword>
<organism evidence="8 9">
    <name type="scientific">Profundibacter amoris</name>
    <dbReference type="NCBI Taxonomy" id="2171755"/>
    <lineage>
        <taxon>Bacteria</taxon>
        <taxon>Pseudomonadati</taxon>
        <taxon>Pseudomonadota</taxon>
        <taxon>Alphaproteobacteria</taxon>
        <taxon>Rhodobacterales</taxon>
        <taxon>Paracoccaceae</taxon>
        <taxon>Profundibacter</taxon>
    </lineage>
</organism>
<dbReference type="Pfam" id="PF09731">
    <property type="entry name" value="Mitofilin"/>
    <property type="match status" value="1"/>
</dbReference>
<keyword evidence="5" id="KW-0175">Coiled coil</keyword>
<feature type="compositionally biased region" description="Basic and acidic residues" evidence="6">
    <location>
        <begin position="15"/>
        <end position="25"/>
    </location>
</feature>
<evidence type="ECO:0000256" key="6">
    <source>
        <dbReference type="SAM" id="MobiDB-lite"/>
    </source>
</evidence>
<feature type="region of interest" description="Disordered" evidence="6">
    <location>
        <begin position="1"/>
        <end position="63"/>
    </location>
</feature>
<evidence type="ECO:0000256" key="4">
    <source>
        <dbReference type="ARBA" id="ARBA00023136"/>
    </source>
</evidence>
<name>A0A347UL54_9RHOB</name>
<evidence type="ECO:0000256" key="2">
    <source>
        <dbReference type="ARBA" id="ARBA00022692"/>
    </source>
</evidence>
<dbReference type="Gene3D" id="1.10.287.1490">
    <property type="match status" value="1"/>
</dbReference>
<feature type="transmembrane region" description="Helical" evidence="7">
    <location>
        <begin position="66"/>
        <end position="90"/>
    </location>
</feature>
<proteinExistence type="predicted"/>
<sequence length="403" mass="41452">MATAKKPARGNGTKGGKDAKSKDMIEDAVVVEKPAKPKKTKVEDKPAGANDTPKDDTPKSDKPKSVFMPMLLGGVLSGAIGFGAASYYFMNRPSDVEQNLAKVQATLQSQQTALKDVTTQVGGLPDAVEGAKIEASAAVAALASTTADKDKELSATLADLTSKLEDIEARLTTLEKRPVAEGGMTSEAAAAYERELQTMRDLLATQRADIEKLAAEATAKIEGVAQQAAEAEKSAEQTAKATAVKVAVAQLQSALDNGGAFEATVTNLAEAGVDVPQVLKDAAKGGVPTLLDLQETYPQAARAGLAASVKATTGEGVGDKIGAFFRSQVGARSLAPREGDDPDAVLSRAEAALGKGDIAAVVALIGALPEEGQAAMTGWVEQAETRLQAVEAVRALADSLNGN</sequence>
<evidence type="ECO:0000313" key="9">
    <source>
        <dbReference type="Proteomes" id="UP000261704"/>
    </source>
</evidence>
<dbReference type="OrthoDB" id="7659420at2"/>
<protein>
    <recommendedName>
        <fullName evidence="10">Mitochondrial inner membrane protein</fullName>
    </recommendedName>
</protein>
<evidence type="ECO:0000256" key="1">
    <source>
        <dbReference type="ARBA" id="ARBA00004370"/>
    </source>
</evidence>
<reference evidence="8 9" key="1">
    <citation type="submission" date="2018-09" db="EMBL/GenBank/DDBJ databases">
        <title>Profundibacter amoris BAR1 gen. nov., sp. nov., a new member of the Roseobacter clade isolated at Lokis Castle Vent Field on the Arctic Mid-Oceanic Ridge.</title>
        <authorList>
            <person name="Le Moine Bauer S."/>
            <person name="Sjoeberg A.G."/>
            <person name="L'Haridon S."/>
            <person name="Stokke R."/>
            <person name="Roalkvam I."/>
            <person name="Steen I.H."/>
            <person name="Dahle H."/>
        </authorList>
    </citation>
    <scope>NUCLEOTIDE SEQUENCE [LARGE SCALE GENOMIC DNA]</scope>
    <source>
        <strain evidence="8 9">BAR1</strain>
    </source>
</reference>
<evidence type="ECO:0000256" key="3">
    <source>
        <dbReference type="ARBA" id="ARBA00022989"/>
    </source>
</evidence>
<gene>
    <name evidence="8" type="ORF">BAR1_17570</name>
</gene>
<evidence type="ECO:0000256" key="5">
    <source>
        <dbReference type="SAM" id="Coils"/>
    </source>
</evidence>
<dbReference type="Proteomes" id="UP000261704">
    <property type="component" value="Chromosome"/>
</dbReference>
<dbReference type="KEGG" id="pamo:BAR1_17570"/>
<evidence type="ECO:0000256" key="7">
    <source>
        <dbReference type="SAM" id="Phobius"/>
    </source>
</evidence>
<evidence type="ECO:0008006" key="10">
    <source>
        <dbReference type="Google" id="ProtNLM"/>
    </source>
</evidence>
<keyword evidence="3 7" id="KW-1133">Transmembrane helix</keyword>
<feature type="coiled-coil region" evidence="5">
    <location>
        <begin position="150"/>
        <end position="234"/>
    </location>
</feature>
<keyword evidence="9" id="KW-1185">Reference proteome</keyword>
<evidence type="ECO:0000313" key="8">
    <source>
        <dbReference type="EMBL" id="AXX99582.1"/>
    </source>
</evidence>
<dbReference type="RefSeq" id="WP_118944233.1">
    <property type="nucleotide sequence ID" value="NZ_CP032125.1"/>
</dbReference>
<comment type="subcellular location">
    <subcellularLocation>
        <location evidence="1">Membrane</location>
    </subcellularLocation>
</comment>
<feature type="compositionally biased region" description="Basic and acidic residues" evidence="6">
    <location>
        <begin position="40"/>
        <end position="63"/>
    </location>
</feature>
<accession>A0A347UL54</accession>
<dbReference type="GO" id="GO:0016020">
    <property type="term" value="C:membrane"/>
    <property type="evidence" value="ECO:0007669"/>
    <property type="project" value="UniProtKB-SubCell"/>
</dbReference>
<dbReference type="EMBL" id="CP032125">
    <property type="protein sequence ID" value="AXX99582.1"/>
    <property type="molecule type" value="Genomic_DNA"/>
</dbReference>